<dbReference type="AlphaFoldDB" id="A0AAX2ZJY7"/>
<dbReference type="SUPFAM" id="SSF52540">
    <property type="entry name" value="P-loop containing nucleoside triphosphate hydrolases"/>
    <property type="match status" value="1"/>
</dbReference>
<keyword evidence="6" id="KW-1278">Translocase</keyword>
<evidence type="ECO:0000256" key="5">
    <source>
        <dbReference type="ARBA" id="ARBA00022840"/>
    </source>
</evidence>
<evidence type="ECO:0000259" key="9">
    <source>
        <dbReference type="PROSITE" id="PS50893"/>
    </source>
</evidence>
<dbReference type="KEGG" id="tem:JW646_06650"/>
<dbReference type="SUPFAM" id="SSF55021">
    <property type="entry name" value="ACT-like"/>
    <property type="match status" value="1"/>
</dbReference>
<dbReference type="Pfam" id="PF09383">
    <property type="entry name" value="NIL"/>
    <property type="match status" value="1"/>
</dbReference>
<gene>
    <name evidence="10" type="ORF">JW646_06650</name>
</gene>
<proteinExistence type="inferred from homology"/>
<dbReference type="GO" id="GO:0016887">
    <property type="term" value="F:ATP hydrolysis activity"/>
    <property type="evidence" value="ECO:0007669"/>
    <property type="project" value="InterPro"/>
</dbReference>
<dbReference type="FunFam" id="3.40.50.300:FF:000056">
    <property type="entry name" value="Cell division ATP-binding protein FtsE"/>
    <property type="match status" value="1"/>
</dbReference>
<keyword evidence="4" id="KW-0547">Nucleotide-binding</keyword>
<evidence type="ECO:0000256" key="3">
    <source>
        <dbReference type="ARBA" id="ARBA00022475"/>
    </source>
</evidence>
<keyword evidence="3" id="KW-1003">Cell membrane</keyword>
<evidence type="ECO:0000313" key="10">
    <source>
        <dbReference type="EMBL" id="UEL49120.1"/>
    </source>
</evidence>
<dbReference type="Gene3D" id="3.30.70.260">
    <property type="match status" value="1"/>
</dbReference>
<dbReference type="InterPro" id="IPR003439">
    <property type="entry name" value="ABC_transporter-like_ATP-bd"/>
</dbReference>
<keyword evidence="11" id="KW-1185">Reference proteome</keyword>
<dbReference type="InterPro" id="IPR003593">
    <property type="entry name" value="AAA+_ATPase"/>
</dbReference>
<evidence type="ECO:0000256" key="1">
    <source>
        <dbReference type="ARBA" id="ARBA00005417"/>
    </source>
</evidence>
<dbReference type="EMBL" id="CP081135">
    <property type="protein sequence ID" value="UEL49120.1"/>
    <property type="molecule type" value="Genomic_DNA"/>
</dbReference>
<dbReference type="SMART" id="SM00382">
    <property type="entry name" value="AAA"/>
    <property type="match status" value="1"/>
</dbReference>
<dbReference type="PANTHER" id="PTHR43166">
    <property type="entry name" value="AMINO ACID IMPORT ATP-BINDING PROTEIN"/>
    <property type="match status" value="1"/>
</dbReference>
<keyword evidence="8" id="KW-0472">Membrane</keyword>
<dbReference type="GO" id="GO:0005524">
    <property type="term" value="F:ATP binding"/>
    <property type="evidence" value="ECO:0007669"/>
    <property type="project" value="UniProtKB-KW"/>
</dbReference>
<evidence type="ECO:0000256" key="8">
    <source>
        <dbReference type="ARBA" id="ARBA00023136"/>
    </source>
</evidence>
<dbReference type="Gene3D" id="3.40.50.300">
    <property type="entry name" value="P-loop containing nucleotide triphosphate hydrolases"/>
    <property type="match status" value="1"/>
</dbReference>
<keyword evidence="2" id="KW-0813">Transport</keyword>
<dbReference type="GO" id="GO:0005886">
    <property type="term" value="C:plasma membrane"/>
    <property type="evidence" value="ECO:0007669"/>
    <property type="project" value="UniProtKB-ARBA"/>
</dbReference>
<dbReference type="SMART" id="SM00930">
    <property type="entry name" value="NIL"/>
    <property type="match status" value="1"/>
</dbReference>
<keyword evidence="5 10" id="KW-0067">ATP-binding</keyword>
<evidence type="ECO:0000256" key="7">
    <source>
        <dbReference type="ARBA" id="ARBA00022970"/>
    </source>
</evidence>
<evidence type="ECO:0000256" key="4">
    <source>
        <dbReference type="ARBA" id="ARBA00022741"/>
    </source>
</evidence>
<organism evidence="10 11">
    <name type="scientific">Terrisporobacter hibernicus</name>
    <dbReference type="NCBI Taxonomy" id="2813371"/>
    <lineage>
        <taxon>Bacteria</taxon>
        <taxon>Bacillati</taxon>
        <taxon>Bacillota</taxon>
        <taxon>Clostridia</taxon>
        <taxon>Peptostreptococcales</taxon>
        <taxon>Peptostreptococcaceae</taxon>
        <taxon>Terrisporobacter</taxon>
    </lineage>
</organism>
<evidence type="ECO:0000256" key="2">
    <source>
        <dbReference type="ARBA" id="ARBA00022448"/>
    </source>
</evidence>
<evidence type="ECO:0000313" key="11">
    <source>
        <dbReference type="Proteomes" id="UP001198983"/>
    </source>
</evidence>
<dbReference type="RefSeq" id="WP_228416990.1">
    <property type="nucleotide sequence ID" value="NZ_CP081135.1"/>
</dbReference>
<dbReference type="InterPro" id="IPR027417">
    <property type="entry name" value="P-loop_NTPase"/>
</dbReference>
<dbReference type="InterPro" id="IPR045865">
    <property type="entry name" value="ACT-like_dom_sf"/>
</dbReference>
<keyword evidence="7" id="KW-0029">Amino-acid transport</keyword>
<dbReference type="InterPro" id="IPR018449">
    <property type="entry name" value="NIL_domain"/>
</dbReference>
<dbReference type="InterPro" id="IPR017871">
    <property type="entry name" value="ABC_transporter-like_CS"/>
</dbReference>
<dbReference type="PROSITE" id="PS00211">
    <property type="entry name" value="ABC_TRANSPORTER_1"/>
    <property type="match status" value="1"/>
</dbReference>
<dbReference type="Pfam" id="PF00005">
    <property type="entry name" value="ABC_tran"/>
    <property type="match status" value="1"/>
</dbReference>
<evidence type="ECO:0000256" key="6">
    <source>
        <dbReference type="ARBA" id="ARBA00022967"/>
    </source>
</evidence>
<feature type="domain" description="ABC transporter" evidence="9">
    <location>
        <begin position="2"/>
        <end position="237"/>
    </location>
</feature>
<reference evidence="10 11" key="1">
    <citation type="journal article" date="2023" name="Int. J. Syst. Evol. Microbiol.">
        <title>Terrisporobacter hibernicus sp. nov., isolated from bovine faeces in Northern Ireland.</title>
        <authorList>
            <person name="Mitchell M."/>
            <person name="Nguyen S.V."/>
            <person name="Connor M."/>
            <person name="Fairley D.J."/>
            <person name="Donoghue O."/>
            <person name="Marshall H."/>
            <person name="Koolman L."/>
            <person name="McMullan G."/>
            <person name="Schaffer K.E."/>
            <person name="McGrath J.W."/>
            <person name="Fanning S."/>
        </authorList>
    </citation>
    <scope>NUCLEOTIDE SEQUENCE [LARGE SCALE GENOMIC DNA]</scope>
    <source>
        <strain evidence="10 11">MCA3</strain>
    </source>
</reference>
<dbReference type="Proteomes" id="UP001198983">
    <property type="component" value="Chromosome"/>
</dbReference>
<dbReference type="InterPro" id="IPR050086">
    <property type="entry name" value="MetN_ABC_transporter-like"/>
</dbReference>
<dbReference type="PANTHER" id="PTHR43166:SF30">
    <property type="entry name" value="METHIONINE IMPORT ATP-BINDING PROTEIN METN"/>
    <property type="match status" value="1"/>
</dbReference>
<comment type="similarity">
    <text evidence="1">Belongs to the ABC transporter superfamily.</text>
</comment>
<accession>A0AAX2ZJY7</accession>
<dbReference type="PROSITE" id="PS50893">
    <property type="entry name" value="ABC_TRANSPORTER_2"/>
    <property type="match status" value="1"/>
</dbReference>
<sequence>MIEIRNLQKSFGSLNVFENINLTVEDGEIYGLVGKSGAGKSTLLRCINGLESYSSGSILVDGLEVNSLDKNDLQNYRKDIAMIFQHFPMMSRKTVYDNIAFPMKCWKYDKKEIDERVKELAEIVGISHKLNKNPRVLSGGEKQRVAIARALTMKPKILLCDEATSALDPTTTQSILQLLKEINEKLNITIIVVTHQMEVIRHICEKISLMESGRIVTHGEVDKIFLNQSEEVKSFLGHDETFDTSEGTNLKIMLLENDDSKRILSKMARKLDVDFSILGGKMEKYRDKHLGDLIINFNDNDIEKVKKYLDEEEIIWHLYK</sequence>
<protein>
    <submittedName>
        <fullName evidence="10">Methionine ABC transporter ATP-binding protein</fullName>
    </submittedName>
</protein>
<name>A0AAX2ZJY7_9FIRM</name>
<dbReference type="GO" id="GO:0006865">
    <property type="term" value="P:amino acid transport"/>
    <property type="evidence" value="ECO:0007669"/>
    <property type="project" value="UniProtKB-KW"/>
</dbReference>